<sequence length="78" mass="8207">MVTGPIGFAVTGLNLGALAHKIGSLFPLKWVPDNLLGLKILIHIFEAGCLGAVYFFNPGFSRDTGFSFSNLGVPGEAI</sequence>
<name>A0ACC2RPY3_9FUNG</name>
<dbReference type="EMBL" id="QTSX02006778">
    <property type="protein sequence ID" value="KAJ9052141.1"/>
    <property type="molecule type" value="Genomic_DNA"/>
</dbReference>
<comment type="caution">
    <text evidence="1">The sequence shown here is derived from an EMBL/GenBank/DDBJ whole genome shotgun (WGS) entry which is preliminary data.</text>
</comment>
<accession>A0ACC2RPY3</accession>
<proteinExistence type="predicted"/>
<evidence type="ECO:0000313" key="2">
    <source>
        <dbReference type="Proteomes" id="UP001165960"/>
    </source>
</evidence>
<dbReference type="Proteomes" id="UP001165960">
    <property type="component" value="Unassembled WGS sequence"/>
</dbReference>
<protein>
    <submittedName>
        <fullName evidence="1">Uncharacterized protein</fullName>
    </submittedName>
</protein>
<evidence type="ECO:0000313" key="1">
    <source>
        <dbReference type="EMBL" id="KAJ9052141.1"/>
    </source>
</evidence>
<reference evidence="1" key="1">
    <citation type="submission" date="2022-04" db="EMBL/GenBank/DDBJ databases">
        <title>Genome of the entomopathogenic fungus Entomophthora muscae.</title>
        <authorList>
            <person name="Elya C."/>
            <person name="Lovett B.R."/>
            <person name="Lee E."/>
            <person name="Macias A.M."/>
            <person name="Hajek A.E."/>
            <person name="De Bivort B.L."/>
            <person name="Kasson M.T."/>
            <person name="De Fine Licht H.H."/>
            <person name="Stajich J.E."/>
        </authorList>
    </citation>
    <scope>NUCLEOTIDE SEQUENCE</scope>
    <source>
        <strain evidence="1">Berkeley</strain>
    </source>
</reference>
<organism evidence="1 2">
    <name type="scientific">Entomophthora muscae</name>
    <dbReference type="NCBI Taxonomy" id="34485"/>
    <lineage>
        <taxon>Eukaryota</taxon>
        <taxon>Fungi</taxon>
        <taxon>Fungi incertae sedis</taxon>
        <taxon>Zoopagomycota</taxon>
        <taxon>Entomophthoromycotina</taxon>
        <taxon>Entomophthoromycetes</taxon>
        <taxon>Entomophthorales</taxon>
        <taxon>Entomophthoraceae</taxon>
        <taxon>Entomophthora</taxon>
    </lineage>
</organism>
<keyword evidence="2" id="KW-1185">Reference proteome</keyword>
<gene>
    <name evidence="1" type="ORF">DSO57_1037202</name>
</gene>